<dbReference type="Gene3D" id="1.10.287.1260">
    <property type="match status" value="1"/>
</dbReference>
<proteinExistence type="inferred from homology"/>
<evidence type="ECO:0000259" key="10">
    <source>
        <dbReference type="PROSITE" id="PS50914"/>
    </source>
</evidence>
<evidence type="ECO:0000256" key="7">
    <source>
        <dbReference type="SAM" id="MobiDB-lite"/>
    </source>
</evidence>
<dbReference type="AlphaFoldDB" id="A0A1P8WDV7"/>
<keyword evidence="9" id="KW-0732">Signal</keyword>
<evidence type="ECO:0000256" key="2">
    <source>
        <dbReference type="ARBA" id="ARBA00008017"/>
    </source>
</evidence>
<dbReference type="GO" id="GO:0005886">
    <property type="term" value="C:plasma membrane"/>
    <property type="evidence" value="ECO:0007669"/>
    <property type="project" value="UniProtKB-SubCell"/>
</dbReference>
<evidence type="ECO:0000256" key="8">
    <source>
        <dbReference type="SAM" id="Phobius"/>
    </source>
</evidence>
<protein>
    <submittedName>
        <fullName evidence="11">Small-conductance mechanosensitive channel</fullName>
    </submittedName>
</protein>
<evidence type="ECO:0000256" key="3">
    <source>
        <dbReference type="ARBA" id="ARBA00022475"/>
    </source>
</evidence>
<dbReference type="Pfam" id="PF04972">
    <property type="entry name" value="BON"/>
    <property type="match status" value="1"/>
</dbReference>
<dbReference type="Pfam" id="PF21082">
    <property type="entry name" value="MS_channel_3rd"/>
    <property type="match status" value="1"/>
</dbReference>
<dbReference type="InterPro" id="IPR007055">
    <property type="entry name" value="BON_dom"/>
</dbReference>
<dbReference type="PANTHER" id="PTHR30221">
    <property type="entry name" value="SMALL-CONDUCTANCE MECHANOSENSITIVE CHANNEL"/>
    <property type="match status" value="1"/>
</dbReference>
<organism evidence="11 12">
    <name type="scientific">Fuerstiella marisgermanici</name>
    <dbReference type="NCBI Taxonomy" id="1891926"/>
    <lineage>
        <taxon>Bacteria</taxon>
        <taxon>Pseudomonadati</taxon>
        <taxon>Planctomycetota</taxon>
        <taxon>Planctomycetia</taxon>
        <taxon>Planctomycetales</taxon>
        <taxon>Planctomycetaceae</taxon>
        <taxon>Fuerstiella</taxon>
    </lineage>
</organism>
<dbReference type="InterPro" id="IPR006685">
    <property type="entry name" value="MscS_channel_2nd"/>
</dbReference>
<keyword evidence="4 8" id="KW-0812">Transmembrane</keyword>
<evidence type="ECO:0000256" key="9">
    <source>
        <dbReference type="SAM" id="SignalP"/>
    </source>
</evidence>
<feature type="chain" id="PRO_5013247375" evidence="9">
    <location>
        <begin position="22"/>
        <end position="430"/>
    </location>
</feature>
<gene>
    <name evidence="11" type="primary">mscS_3</name>
    <name evidence="11" type="ORF">Fuma_01868</name>
</gene>
<keyword evidence="5 8" id="KW-1133">Transmembrane helix</keyword>
<dbReference type="GO" id="GO:0008381">
    <property type="term" value="F:mechanosensitive monoatomic ion channel activity"/>
    <property type="evidence" value="ECO:0007669"/>
    <property type="project" value="InterPro"/>
</dbReference>
<keyword evidence="3" id="KW-1003">Cell membrane</keyword>
<dbReference type="Pfam" id="PF05552">
    <property type="entry name" value="MS_channel_1st_1"/>
    <property type="match status" value="1"/>
</dbReference>
<feature type="transmembrane region" description="Helical" evidence="8">
    <location>
        <begin position="161"/>
        <end position="182"/>
    </location>
</feature>
<dbReference type="InterPro" id="IPR023408">
    <property type="entry name" value="MscS_beta-dom_sf"/>
</dbReference>
<evidence type="ECO:0000256" key="5">
    <source>
        <dbReference type="ARBA" id="ARBA00022989"/>
    </source>
</evidence>
<evidence type="ECO:0000313" key="12">
    <source>
        <dbReference type="Proteomes" id="UP000187735"/>
    </source>
</evidence>
<keyword evidence="12" id="KW-1185">Reference proteome</keyword>
<dbReference type="Pfam" id="PF00924">
    <property type="entry name" value="MS_channel_2nd"/>
    <property type="match status" value="1"/>
</dbReference>
<comment type="similarity">
    <text evidence="2">Belongs to the MscS (TC 1.A.23) family.</text>
</comment>
<sequence length="430" mass="46821" precursor="true">MTISKISFALFVALLTISAHAIPITVAAPQDGDAASEPSADEESESPAADDEVVGTDEDVAVKVDAVADDDVIQQRLQKIFAASDWFVSPEVEVNEGIVIISGRTDTDQRRNWASDVARRTEDVVAVVNNITVSQSVRLSESMETVGASLTTLWTEFLKQVPLMVAALAIILLTWLVARIAVSVVNKTAKRSHLRHGLQDLLLQLTTCGVWVVGLMVAAIVMFPGMTPAKLLTVLGLSSVAIGFAFKDIFENFFAGVLILWRFPFDKGDFIECGEVSGCVEDITVRMTSIRQVDGQLVVLPNAMLFKQPVYVLTSKASRRTTVICGIAYDEDVATARKVIQEAVQKCESVDTGHDVEIFAREFADSSINFEVTWWTGSTPLDERKSRDEVVESVKGSLDDAGIEIPFPYRTLTFKEPLTVANSEAASNDA</sequence>
<dbReference type="OrthoDB" id="9809206at2"/>
<accession>A0A1P8WDV7</accession>
<dbReference type="InterPro" id="IPR045275">
    <property type="entry name" value="MscS_archaea/bacteria_type"/>
</dbReference>
<dbReference type="Gene3D" id="3.30.70.100">
    <property type="match status" value="1"/>
</dbReference>
<dbReference type="Gene3D" id="3.30.1340.30">
    <property type="match status" value="1"/>
</dbReference>
<name>A0A1P8WDV7_9PLAN</name>
<dbReference type="InterPro" id="IPR011014">
    <property type="entry name" value="MscS_channel_TM-2"/>
</dbReference>
<keyword evidence="6 8" id="KW-0472">Membrane</keyword>
<reference evidence="11 12" key="1">
    <citation type="journal article" date="2016" name="Front. Microbiol.">
        <title>Fuerstia marisgermanicae gen. nov., sp. nov., an Unusual Member of the Phylum Planctomycetes from the German Wadden Sea.</title>
        <authorList>
            <person name="Kohn T."/>
            <person name="Heuer A."/>
            <person name="Jogler M."/>
            <person name="Vollmers J."/>
            <person name="Boedeker C."/>
            <person name="Bunk B."/>
            <person name="Rast P."/>
            <person name="Borchert D."/>
            <person name="Glockner I."/>
            <person name="Freese H.M."/>
            <person name="Klenk H.P."/>
            <person name="Overmann J."/>
            <person name="Kaster A.K."/>
            <person name="Rohde M."/>
            <person name="Wiegand S."/>
            <person name="Jogler C."/>
        </authorList>
    </citation>
    <scope>NUCLEOTIDE SEQUENCE [LARGE SCALE GENOMIC DNA]</scope>
    <source>
        <strain evidence="11 12">NH11</strain>
    </source>
</reference>
<feature type="region of interest" description="Disordered" evidence="7">
    <location>
        <begin position="30"/>
        <end position="54"/>
    </location>
</feature>
<dbReference type="InterPro" id="IPR011066">
    <property type="entry name" value="MscS_channel_C_sf"/>
</dbReference>
<dbReference type="Gene3D" id="2.30.30.60">
    <property type="match status" value="1"/>
</dbReference>
<evidence type="ECO:0000313" key="11">
    <source>
        <dbReference type="EMBL" id="APZ92258.1"/>
    </source>
</evidence>
<evidence type="ECO:0000256" key="6">
    <source>
        <dbReference type="ARBA" id="ARBA00023136"/>
    </source>
</evidence>
<dbReference type="EMBL" id="CP017641">
    <property type="protein sequence ID" value="APZ92258.1"/>
    <property type="molecule type" value="Genomic_DNA"/>
</dbReference>
<dbReference type="KEGG" id="fmr:Fuma_01868"/>
<feature type="signal peptide" evidence="9">
    <location>
        <begin position="1"/>
        <end position="21"/>
    </location>
</feature>
<comment type="subcellular location">
    <subcellularLocation>
        <location evidence="1">Cell membrane</location>
        <topology evidence="1">Multi-pass membrane protein</topology>
    </subcellularLocation>
</comment>
<dbReference type="PANTHER" id="PTHR30221:SF1">
    <property type="entry name" value="SMALL-CONDUCTANCE MECHANOSENSITIVE CHANNEL"/>
    <property type="match status" value="1"/>
</dbReference>
<feature type="compositionally biased region" description="Acidic residues" evidence="7">
    <location>
        <begin position="39"/>
        <end position="54"/>
    </location>
</feature>
<dbReference type="SUPFAM" id="SSF50182">
    <property type="entry name" value="Sm-like ribonucleoproteins"/>
    <property type="match status" value="1"/>
</dbReference>
<dbReference type="InterPro" id="IPR010920">
    <property type="entry name" value="LSM_dom_sf"/>
</dbReference>
<evidence type="ECO:0000256" key="1">
    <source>
        <dbReference type="ARBA" id="ARBA00004651"/>
    </source>
</evidence>
<dbReference type="STRING" id="1891926.Fuma_01868"/>
<dbReference type="SUPFAM" id="SSF82861">
    <property type="entry name" value="Mechanosensitive channel protein MscS (YggB), transmembrane region"/>
    <property type="match status" value="1"/>
</dbReference>
<dbReference type="RefSeq" id="WP_083731924.1">
    <property type="nucleotide sequence ID" value="NZ_CP017641.1"/>
</dbReference>
<feature type="domain" description="BON" evidence="10">
    <location>
        <begin position="69"/>
        <end position="135"/>
    </location>
</feature>
<dbReference type="PROSITE" id="PS50914">
    <property type="entry name" value="BON"/>
    <property type="match status" value="1"/>
</dbReference>
<dbReference type="Proteomes" id="UP000187735">
    <property type="component" value="Chromosome"/>
</dbReference>
<dbReference type="SUPFAM" id="SSF82689">
    <property type="entry name" value="Mechanosensitive channel protein MscS (YggB), C-terminal domain"/>
    <property type="match status" value="1"/>
</dbReference>
<feature type="transmembrane region" description="Helical" evidence="8">
    <location>
        <begin position="202"/>
        <end position="223"/>
    </location>
</feature>
<dbReference type="InterPro" id="IPR008910">
    <property type="entry name" value="MSC_TM_helix"/>
</dbReference>
<evidence type="ECO:0000256" key="4">
    <source>
        <dbReference type="ARBA" id="ARBA00022692"/>
    </source>
</evidence>
<dbReference type="InterPro" id="IPR049278">
    <property type="entry name" value="MS_channel_C"/>
</dbReference>